<keyword evidence="2" id="KW-0472">Membrane</keyword>
<dbReference type="InParanoid" id="A0A166NCY6"/>
<evidence type="ECO:0000313" key="3">
    <source>
        <dbReference type="EMBL" id="KZV79020.1"/>
    </source>
</evidence>
<evidence type="ECO:0000313" key="4">
    <source>
        <dbReference type="Proteomes" id="UP000077266"/>
    </source>
</evidence>
<accession>A0A166NCY6</accession>
<sequence length="332" mass="36653">MASSRLLNLTIDDTYGDARSGARPHYQSPTFWSPRAEGDECGDCLVIDFTQLFNHTFHDYTTLAGEIPPNVSFSFNGTAVWIYCVLANTVAQLGSNTETHLVFYLDAELEPVARFDRLPTNDIGLLYNQVVYENNALAPGEHRLSISSPSTAGGSASLFLFDYVLYTTEVLDDDDDSSNTSAHDGKTASSDTTYTPSTSPRQTSGMDPASTSHTDVASIIGVSGGSFVVGMLACALLWWWCTRRNRQWRLQRPAFDERNTAQALHPYPPCMQQQQVQSLRDLVGKNTMVASPVSANLLAEMSRMREELDRIQQTGTLSEVPPRYDARMATPV</sequence>
<dbReference type="EMBL" id="KV426697">
    <property type="protein sequence ID" value="KZV79020.1"/>
    <property type="molecule type" value="Genomic_DNA"/>
</dbReference>
<name>A0A166NCY6_EXIGL</name>
<gene>
    <name evidence="3" type="ORF">EXIGLDRAFT_846928</name>
</gene>
<dbReference type="OrthoDB" id="3270641at2759"/>
<dbReference type="Proteomes" id="UP000077266">
    <property type="component" value="Unassembled WGS sequence"/>
</dbReference>
<keyword evidence="2" id="KW-1133">Transmembrane helix</keyword>
<keyword evidence="4" id="KW-1185">Reference proteome</keyword>
<organism evidence="3 4">
    <name type="scientific">Exidia glandulosa HHB12029</name>
    <dbReference type="NCBI Taxonomy" id="1314781"/>
    <lineage>
        <taxon>Eukaryota</taxon>
        <taxon>Fungi</taxon>
        <taxon>Dikarya</taxon>
        <taxon>Basidiomycota</taxon>
        <taxon>Agaricomycotina</taxon>
        <taxon>Agaricomycetes</taxon>
        <taxon>Auriculariales</taxon>
        <taxon>Exidiaceae</taxon>
        <taxon>Exidia</taxon>
    </lineage>
</organism>
<reference evidence="3 4" key="1">
    <citation type="journal article" date="2016" name="Mol. Biol. Evol.">
        <title>Comparative Genomics of Early-Diverging Mushroom-Forming Fungi Provides Insights into the Origins of Lignocellulose Decay Capabilities.</title>
        <authorList>
            <person name="Nagy L.G."/>
            <person name="Riley R."/>
            <person name="Tritt A."/>
            <person name="Adam C."/>
            <person name="Daum C."/>
            <person name="Floudas D."/>
            <person name="Sun H."/>
            <person name="Yadav J.S."/>
            <person name="Pangilinan J."/>
            <person name="Larsson K.H."/>
            <person name="Matsuura K."/>
            <person name="Barry K."/>
            <person name="Labutti K."/>
            <person name="Kuo R."/>
            <person name="Ohm R.A."/>
            <person name="Bhattacharya S.S."/>
            <person name="Shirouzu T."/>
            <person name="Yoshinaga Y."/>
            <person name="Martin F.M."/>
            <person name="Grigoriev I.V."/>
            <person name="Hibbett D.S."/>
        </authorList>
    </citation>
    <scope>NUCLEOTIDE SEQUENCE [LARGE SCALE GENOMIC DNA]</scope>
    <source>
        <strain evidence="3 4">HHB12029</strain>
    </source>
</reference>
<feature type="compositionally biased region" description="Polar residues" evidence="1">
    <location>
        <begin position="200"/>
        <end position="212"/>
    </location>
</feature>
<protein>
    <submittedName>
        <fullName evidence="3">Uncharacterized protein</fullName>
    </submittedName>
</protein>
<keyword evidence="2" id="KW-0812">Transmembrane</keyword>
<feature type="compositionally biased region" description="Low complexity" evidence="1">
    <location>
        <begin position="187"/>
        <end position="199"/>
    </location>
</feature>
<dbReference type="AlphaFoldDB" id="A0A166NCY6"/>
<dbReference type="Gene3D" id="2.60.120.260">
    <property type="entry name" value="Galactose-binding domain-like"/>
    <property type="match status" value="1"/>
</dbReference>
<proteinExistence type="predicted"/>
<evidence type="ECO:0000256" key="1">
    <source>
        <dbReference type="SAM" id="MobiDB-lite"/>
    </source>
</evidence>
<evidence type="ECO:0000256" key="2">
    <source>
        <dbReference type="SAM" id="Phobius"/>
    </source>
</evidence>
<feature type="region of interest" description="Disordered" evidence="1">
    <location>
        <begin position="174"/>
        <end position="212"/>
    </location>
</feature>
<feature type="transmembrane region" description="Helical" evidence="2">
    <location>
        <begin position="216"/>
        <end position="241"/>
    </location>
</feature>